<evidence type="ECO:0000256" key="2">
    <source>
        <dbReference type="ARBA" id="ARBA00022692"/>
    </source>
</evidence>
<gene>
    <name evidence="7" type="ORF">GCM10007173_36430</name>
</gene>
<evidence type="ECO:0000256" key="5">
    <source>
        <dbReference type="SAM" id="MobiDB-lite"/>
    </source>
</evidence>
<evidence type="ECO:0000313" key="8">
    <source>
        <dbReference type="Proteomes" id="UP000606115"/>
    </source>
</evidence>
<dbReference type="Proteomes" id="UP000606115">
    <property type="component" value="Unassembled WGS sequence"/>
</dbReference>
<evidence type="ECO:0000313" key="7">
    <source>
        <dbReference type="EMBL" id="GGJ74173.1"/>
    </source>
</evidence>
<proteinExistence type="predicted"/>
<dbReference type="GeneID" id="303305966"/>
<dbReference type="EMBL" id="BMKX01000014">
    <property type="protein sequence ID" value="GGJ74173.1"/>
    <property type="molecule type" value="Genomic_DNA"/>
</dbReference>
<evidence type="ECO:0000256" key="6">
    <source>
        <dbReference type="SAM" id="Phobius"/>
    </source>
</evidence>
<feature type="transmembrane region" description="Helical" evidence="6">
    <location>
        <begin position="105"/>
        <end position="138"/>
    </location>
</feature>
<protein>
    <recommendedName>
        <fullName evidence="9">DUF4870 domain-containing protein</fullName>
    </recommendedName>
</protein>
<evidence type="ECO:0000256" key="4">
    <source>
        <dbReference type="ARBA" id="ARBA00023136"/>
    </source>
</evidence>
<accession>A0ABQ2DUX3</accession>
<dbReference type="InterPro" id="IPR019109">
    <property type="entry name" value="MamF_MmsF"/>
</dbReference>
<evidence type="ECO:0000256" key="1">
    <source>
        <dbReference type="ARBA" id="ARBA00004141"/>
    </source>
</evidence>
<evidence type="ECO:0000256" key="3">
    <source>
        <dbReference type="ARBA" id="ARBA00022989"/>
    </source>
</evidence>
<dbReference type="RefSeq" id="WP_096254628.1">
    <property type="nucleotide sequence ID" value="NZ_BMKX01000014.1"/>
</dbReference>
<keyword evidence="4 6" id="KW-0472">Membrane</keyword>
<dbReference type="Pfam" id="PF09685">
    <property type="entry name" value="MamF_MmsF"/>
    <property type="match status" value="1"/>
</dbReference>
<comment type="caution">
    <text evidence="7">The sequence shown here is derived from an EMBL/GenBank/DDBJ whole genome shotgun (WGS) entry which is preliminary data.</text>
</comment>
<feature type="compositionally biased region" description="Low complexity" evidence="5">
    <location>
        <begin position="42"/>
        <end position="54"/>
    </location>
</feature>
<sequence length="162" mass="17530">MTTTPEDPNEFKPDDEGGSTTPPTNNSPTGNPSAESTGTYYGQQGIPPAPQPGQIADDSLQRIQLNGWLSAFFGIIPALIFFVIDKERSNPLVRDFHQQTLNFSIIRAIIGLLAFIPVIGWVIGVLGGIVCFVIAIMAAVKAPDEYQAGRAYKYPINFAFVS</sequence>
<keyword evidence="2 6" id="KW-0812">Transmembrane</keyword>
<reference evidence="8" key="1">
    <citation type="journal article" date="2019" name="Int. J. Syst. Evol. Microbiol.">
        <title>The Global Catalogue of Microorganisms (GCM) 10K type strain sequencing project: providing services to taxonomists for standard genome sequencing and annotation.</title>
        <authorList>
            <consortium name="The Broad Institute Genomics Platform"/>
            <consortium name="The Broad Institute Genome Sequencing Center for Infectious Disease"/>
            <person name="Wu L."/>
            <person name="Ma J."/>
        </authorList>
    </citation>
    <scope>NUCLEOTIDE SEQUENCE [LARGE SCALE GENOMIC DNA]</scope>
    <source>
        <strain evidence="8">CGMCC 1.3685</strain>
    </source>
</reference>
<evidence type="ECO:0008006" key="9">
    <source>
        <dbReference type="Google" id="ProtNLM"/>
    </source>
</evidence>
<keyword evidence="3 6" id="KW-1133">Transmembrane helix</keyword>
<keyword evidence="8" id="KW-1185">Reference proteome</keyword>
<feature type="transmembrane region" description="Helical" evidence="6">
    <location>
        <begin position="67"/>
        <end position="84"/>
    </location>
</feature>
<feature type="compositionally biased region" description="Low complexity" evidence="5">
    <location>
        <begin position="18"/>
        <end position="33"/>
    </location>
</feature>
<feature type="region of interest" description="Disordered" evidence="5">
    <location>
        <begin position="1"/>
        <end position="54"/>
    </location>
</feature>
<name>A0ABQ2DUX3_9MICC</name>
<comment type="subcellular location">
    <subcellularLocation>
        <location evidence="1">Membrane</location>
        <topology evidence="1">Multi-pass membrane protein</topology>
    </subcellularLocation>
</comment>
<organism evidence="7 8">
    <name type="scientific">Glutamicibacter ardleyensis</name>
    <dbReference type="NCBI Taxonomy" id="225894"/>
    <lineage>
        <taxon>Bacteria</taxon>
        <taxon>Bacillati</taxon>
        <taxon>Actinomycetota</taxon>
        <taxon>Actinomycetes</taxon>
        <taxon>Micrococcales</taxon>
        <taxon>Micrococcaceae</taxon>
        <taxon>Glutamicibacter</taxon>
    </lineage>
</organism>